<keyword evidence="2" id="KW-1185">Reference proteome</keyword>
<accession>A0ABT7GKN4</accession>
<evidence type="ECO:0000313" key="2">
    <source>
        <dbReference type="Proteomes" id="UP001174748"/>
    </source>
</evidence>
<organism evidence="1 2">
    <name type="scientific">Serratia nevei</name>
    <dbReference type="NCBI Taxonomy" id="2703794"/>
    <lineage>
        <taxon>Bacteria</taxon>
        <taxon>Pseudomonadati</taxon>
        <taxon>Pseudomonadota</taxon>
        <taxon>Gammaproteobacteria</taxon>
        <taxon>Enterobacterales</taxon>
        <taxon>Yersiniaceae</taxon>
        <taxon>Serratia</taxon>
    </lineage>
</organism>
<dbReference type="RefSeq" id="WP_201621339.1">
    <property type="nucleotide sequence ID" value="NZ_JARTMB010000081.1"/>
</dbReference>
<evidence type="ECO:0000313" key="1">
    <source>
        <dbReference type="EMBL" id="MDK5174086.1"/>
    </source>
</evidence>
<proteinExistence type="predicted"/>
<name>A0ABT7GKN4_9GAMM</name>
<sequence length="107" mass="12333">MTDYSKVPDYEINARVGESLGMTAHFIEHDGRVKFRDEKGKIQGTKDYCNNPSDAWPIIVENKISVNYWRAGRLEADRYGCHTARDENPLRAAMICFLMMKDAEKKC</sequence>
<dbReference type="InterPro" id="IPR019701">
    <property type="entry name" value="Phage_P22_NinX"/>
</dbReference>
<protein>
    <submittedName>
        <fullName evidence="1">DUF2591 family protein</fullName>
    </submittedName>
</protein>
<dbReference type="Pfam" id="PF10765">
    <property type="entry name" value="Phage_P22_NinX"/>
    <property type="match status" value="1"/>
</dbReference>
<dbReference type="EMBL" id="JARTOI010000099">
    <property type="protein sequence ID" value="MDK5174086.1"/>
    <property type="molecule type" value="Genomic_DNA"/>
</dbReference>
<gene>
    <name evidence="1" type="ORF">P9921_27045</name>
</gene>
<dbReference type="Proteomes" id="UP001174748">
    <property type="component" value="Unassembled WGS sequence"/>
</dbReference>
<comment type="caution">
    <text evidence="1">The sequence shown here is derived from an EMBL/GenBank/DDBJ whole genome shotgun (WGS) entry which is preliminary data.</text>
</comment>
<reference evidence="1" key="1">
    <citation type="submission" date="2023-01" db="EMBL/GenBank/DDBJ databases">
        <title>Genomic dissection of endemic carbapenem resistance: metallo-beta-lactamase gene dissemination through clonal, plasmid and integron transfer pathways.</title>
        <authorList>
            <person name="Macesic N."/>
        </authorList>
    </citation>
    <scope>NUCLEOTIDE SEQUENCE</scope>
    <source>
        <strain evidence="1">CPO382</strain>
    </source>
</reference>